<gene>
    <name evidence="9" type="ORF">Trco_000656</name>
</gene>
<keyword evidence="2" id="KW-0645">Protease</keyword>
<evidence type="ECO:0000259" key="7">
    <source>
        <dbReference type="Pfam" id="PF01447"/>
    </source>
</evidence>
<dbReference type="InterPro" id="IPR027268">
    <property type="entry name" value="Peptidase_M4/M1_CTD_sf"/>
</dbReference>
<sequence>MAYRCYIVPPHLLKAISESSHNSDTVRQGAWQSLASSQTVTTKRKDRMEALIQSRRSSRAAPYTRPFVPSEVLRHISQSEHVDEDARARAARDLEHCLYLESRAKSAKETGLLEVAAGERPKDAPRRAVYDAGHASSETELPGKLVRAEGDSEAKDKAANEAYDNVGTVLDFYKDKYDWHSIDNRNMDVVGSVHFGEQYENAFWDPEKLQMVFGDGGEFLNNFTGCIDVIGHEMTHAVTEHTSPLDYEGQPGALNEHVSDVFGIMMKQMVQDEKAEDADWLIGEDCILPGVKGVALRSMKAPGTAYDDPRFGKDPQVDNMKDFEETYEDNGGVHIYSGIPNKAFYLVAKALGGYSWEKAGQIWWRAMRSGKVPERCTFLQFADVTVDVAKREFGDDIAKMVRKAWDEVGVSRSIWKKDPGDWCTVC</sequence>
<evidence type="ECO:0000259" key="8">
    <source>
        <dbReference type="Pfam" id="PF02868"/>
    </source>
</evidence>
<dbReference type="InterPro" id="IPR001570">
    <property type="entry name" value="Peptidase_M4_C_domain"/>
</dbReference>
<dbReference type="OrthoDB" id="5332336at2759"/>
<name>A0A9P8QSN1_9HYPO</name>
<protein>
    <submittedName>
        <fullName evidence="9">Matellopeptidase</fullName>
    </submittedName>
</protein>
<evidence type="ECO:0000256" key="4">
    <source>
        <dbReference type="ARBA" id="ARBA00022801"/>
    </source>
</evidence>
<comment type="caution">
    <text evidence="9">The sequence shown here is derived from an EMBL/GenBank/DDBJ whole genome shotgun (WGS) entry which is preliminary data.</text>
</comment>
<accession>A0A9P8QSN1</accession>
<dbReference type="AlphaFoldDB" id="A0A9P8QSN1"/>
<keyword evidence="6" id="KW-0482">Metalloprotease</keyword>
<dbReference type="PANTHER" id="PTHR43579:SF1">
    <property type="entry name" value="NEUTRAL METALLOPROTEINASE"/>
    <property type="match status" value="1"/>
</dbReference>
<dbReference type="InterPro" id="IPR013856">
    <property type="entry name" value="Peptidase_M4_domain"/>
</dbReference>
<dbReference type="EMBL" id="JAIWOZ010000001">
    <property type="protein sequence ID" value="KAH6610636.1"/>
    <property type="molecule type" value="Genomic_DNA"/>
</dbReference>
<dbReference type="GO" id="GO:0004222">
    <property type="term" value="F:metalloendopeptidase activity"/>
    <property type="evidence" value="ECO:0007669"/>
    <property type="project" value="InterPro"/>
</dbReference>
<keyword evidence="5" id="KW-0862">Zinc</keyword>
<organism evidence="9 10">
    <name type="scientific">Trichoderma cornu-damae</name>
    <dbReference type="NCBI Taxonomy" id="654480"/>
    <lineage>
        <taxon>Eukaryota</taxon>
        <taxon>Fungi</taxon>
        <taxon>Dikarya</taxon>
        <taxon>Ascomycota</taxon>
        <taxon>Pezizomycotina</taxon>
        <taxon>Sordariomycetes</taxon>
        <taxon>Hypocreomycetidae</taxon>
        <taxon>Hypocreales</taxon>
        <taxon>Hypocreaceae</taxon>
        <taxon>Trichoderma</taxon>
    </lineage>
</organism>
<keyword evidence="3" id="KW-0479">Metal-binding</keyword>
<proteinExistence type="inferred from homology"/>
<evidence type="ECO:0000313" key="10">
    <source>
        <dbReference type="Proteomes" id="UP000827724"/>
    </source>
</evidence>
<dbReference type="Pfam" id="PF01447">
    <property type="entry name" value="Peptidase_M4"/>
    <property type="match status" value="1"/>
</dbReference>
<dbReference type="SUPFAM" id="SSF55486">
    <property type="entry name" value="Metalloproteases ('zincins'), catalytic domain"/>
    <property type="match status" value="1"/>
</dbReference>
<dbReference type="Pfam" id="PF02868">
    <property type="entry name" value="Peptidase_M4_C"/>
    <property type="match status" value="1"/>
</dbReference>
<dbReference type="CDD" id="cd09597">
    <property type="entry name" value="M4_TLP"/>
    <property type="match status" value="1"/>
</dbReference>
<dbReference type="PRINTS" id="PR00730">
    <property type="entry name" value="THERMOLYSIN"/>
</dbReference>
<evidence type="ECO:0000256" key="1">
    <source>
        <dbReference type="ARBA" id="ARBA00009388"/>
    </source>
</evidence>
<dbReference type="InterPro" id="IPR023612">
    <property type="entry name" value="Peptidase_M4"/>
</dbReference>
<comment type="similarity">
    <text evidence="1">Belongs to the peptidase M4 family.</text>
</comment>
<dbReference type="Gene3D" id="3.10.170.10">
    <property type="match status" value="1"/>
</dbReference>
<dbReference type="GO" id="GO:0006508">
    <property type="term" value="P:proteolysis"/>
    <property type="evidence" value="ECO:0007669"/>
    <property type="project" value="UniProtKB-KW"/>
</dbReference>
<feature type="domain" description="Peptidase M4 C-terminal" evidence="8">
    <location>
        <begin position="244"/>
        <end position="410"/>
    </location>
</feature>
<keyword evidence="10" id="KW-1185">Reference proteome</keyword>
<feature type="domain" description="Peptidase M4" evidence="7">
    <location>
        <begin position="122"/>
        <end position="240"/>
    </location>
</feature>
<evidence type="ECO:0000256" key="2">
    <source>
        <dbReference type="ARBA" id="ARBA00022670"/>
    </source>
</evidence>
<keyword evidence="4" id="KW-0378">Hydrolase</keyword>
<evidence type="ECO:0000313" key="9">
    <source>
        <dbReference type="EMBL" id="KAH6610636.1"/>
    </source>
</evidence>
<dbReference type="Gene3D" id="1.10.390.10">
    <property type="entry name" value="Neutral Protease Domain 2"/>
    <property type="match status" value="1"/>
</dbReference>
<evidence type="ECO:0000256" key="3">
    <source>
        <dbReference type="ARBA" id="ARBA00022723"/>
    </source>
</evidence>
<evidence type="ECO:0000256" key="5">
    <source>
        <dbReference type="ARBA" id="ARBA00022833"/>
    </source>
</evidence>
<evidence type="ECO:0000256" key="6">
    <source>
        <dbReference type="ARBA" id="ARBA00023049"/>
    </source>
</evidence>
<dbReference type="InterPro" id="IPR052759">
    <property type="entry name" value="Metalloprotease_M4"/>
</dbReference>
<dbReference type="PANTHER" id="PTHR43579">
    <property type="match status" value="1"/>
</dbReference>
<reference evidence="9" key="1">
    <citation type="submission" date="2021-08" db="EMBL/GenBank/DDBJ databases">
        <title>Chromosome-Level Trichoderma cornu-damae using Hi-C Data.</title>
        <authorList>
            <person name="Kim C.S."/>
        </authorList>
    </citation>
    <scope>NUCLEOTIDE SEQUENCE</scope>
    <source>
        <strain evidence="9">KA19-0412C</strain>
    </source>
</reference>
<dbReference type="GO" id="GO:0046872">
    <property type="term" value="F:metal ion binding"/>
    <property type="evidence" value="ECO:0007669"/>
    <property type="project" value="UniProtKB-KW"/>
</dbReference>
<dbReference type="Proteomes" id="UP000827724">
    <property type="component" value="Unassembled WGS sequence"/>
</dbReference>